<dbReference type="InterPro" id="IPR011072">
    <property type="entry name" value="HR1_rho-bd"/>
</dbReference>
<proteinExistence type="inferred from homology"/>
<dbReference type="Proteomes" id="UP000094526">
    <property type="component" value="Unassembled WGS sequence"/>
</dbReference>
<dbReference type="PANTHER" id="PTHR13298:SF11">
    <property type="entry name" value="RAPAMYCIN-INSENSITIVE COMPANION OF MTOR"/>
    <property type="match status" value="1"/>
</dbReference>
<dbReference type="EMBL" id="LGRB01000009">
    <property type="protein sequence ID" value="OCT51193.1"/>
    <property type="molecule type" value="Genomic_DNA"/>
</dbReference>
<keyword evidence="9" id="KW-1185">Reference proteome</keyword>
<feature type="coiled-coil region" evidence="2">
    <location>
        <begin position="143"/>
        <end position="177"/>
    </location>
</feature>
<evidence type="ECO:0000259" key="4">
    <source>
        <dbReference type="SMART" id="SM00742"/>
    </source>
</evidence>
<dbReference type="STRING" id="86049.A0A1C1CRU4"/>
<evidence type="ECO:0000313" key="8">
    <source>
        <dbReference type="EMBL" id="OCT51193.1"/>
    </source>
</evidence>
<dbReference type="InterPro" id="IPR029451">
    <property type="entry name" value="RICTOR_M"/>
</dbReference>
<dbReference type="InterPro" id="IPR036274">
    <property type="entry name" value="HR1_rpt_sf"/>
</dbReference>
<dbReference type="OrthoDB" id="271111at2759"/>
<dbReference type="VEuPathDB" id="FungiDB:G647_06880"/>
<dbReference type="InterPro" id="IPR016024">
    <property type="entry name" value="ARM-type_fold"/>
</dbReference>
<reference evidence="9" key="1">
    <citation type="submission" date="2015-07" db="EMBL/GenBank/DDBJ databases">
        <authorList>
            <person name="Teixeira M.M."/>
            <person name="Souza R.C."/>
            <person name="Almeida L.G."/>
            <person name="Vicente V.A."/>
            <person name="de Hoog S."/>
            <person name="Bocca A.L."/>
            <person name="de Almeida S.R."/>
            <person name="Vasconcelos A.T."/>
            <person name="Felipe M.S."/>
        </authorList>
    </citation>
    <scope>NUCLEOTIDE SEQUENCE [LARGE SCALE GENOMIC DNA]</scope>
    <source>
        <strain evidence="9">KSF</strain>
    </source>
</reference>
<dbReference type="CDD" id="cd11627">
    <property type="entry name" value="HR1_Ste20-like"/>
    <property type="match status" value="1"/>
</dbReference>
<evidence type="ECO:0000256" key="1">
    <source>
        <dbReference type="ARBA" id="ARBA00008878"/>
    </source>
</evidence>
<dbReference type="PANTHER" id="PTHR13298">
    <property type="entry name" value="CYTOSOLIC REGULATOR PIANISSIMO"/>
    <property type="match status" value="1"/>
</dbReference>
<dbReference type="Gene3D" id="1.10.287.160">
    <property type="entry name" value="HR1 repeat"/>
    <property type="match status" value="1"/>
</dbReference>
<dbReference type="Gene3D" id="1.25.10.10">
    <property type="entry name" value="Leucine-rich Repeat Variant"/>
    <property type="match status" value="1"/>
</dbReference>
<dbReference type="InterPro" id="IPR029452">
    <property type="entry name" value="RICTOR_V"/>
</dbReference>
<feature type="domain" description="REM-1" evidence="4">
    <location>
        <begin position="112"/>
        <end position="181"/>
    </location>
</feature>
<dbReference type="SMART" id="SM01303">
    <property type="entry name" value="RasGEF_N_2"/>
    <property type="match status" value="1"/>
</dbReference>
<comment type="similarity">
    <text evidence="1">Belongs to the RICTOR family.</text>
</comment>
<evidence type="ECO:0000256" key="3">
    <source>
        <dbReference type="SAM" id="MobiDB-lite"/>
    </source>
</evidence>
<dbReference type="InterPro" id="IPR029453">
    <property type="entry name" value="Rictor_IV"/>
</dbReference>
<dbReference type="Pfam" id="PF02185">
    <property type="entry name" value="HR1"/>
    <property type="match status" value="1"/>
</dbReference>
<evidence type="ECO:0000259" key="5">
    <source>
        <dbReference type="SMART" id="SM01307"/>
    </source>
</evidence>
<feature type="domain" description="Rapamycin-insensitive companion of mTOR" evidence="7">
    <location>
        <begin position="1089"/>
        <end position="1161"/>
    </location>
</feature>
<evidence type="ECO:0000259" key="7">
    <source>
        <dbReference type="SMART" id="SM01310"/>
    </source>
</evidence>
<dbReference type="SMART" id="SM01307">
    <property type="entry name" value="RICTOR_M"/>
    <property type="match status" value="1"/>
</dbReference>
<sequence length="1317" mass="147084">MASSDQASGYSVTPTQGRFNIRHISRKSDDFSAFTRPSVKDGRSLSGGSAQHGQKAFISSLTPTNPPGSFSTDLRSAMQSGRTTPQTEVAGVTFSRLPPPYKDGDGQITSEQRQAAVRDKIAKEMKIKLGTENMLEALLSKNNKQTKEQRQRVEMELGSSNRKLAELKQELDQEIMRSQTPTTPPQTRLSSYFRGSPLKTPPLGQNQEQMLAESIDSESPTVVLTETLQQLEAGGMPPDYYIERANALVDLLKRNPGLKYDLAWKDFSVRVQMMLLSESSDVIAAGYRVTRHAIADRKSLQTIRTLHTDELVILSMVKKANALLEREQAVKFVRAFLDVKDGVYEISRAVVRSIVAVAEAADDRLKDICLLTLAELFTKHTELVVSANGMSTLTEALADGSFPAPEGLVASFLHILDHPQQRKYLHTGREFEAMFAPFTDPLLLNGNEEKLKTCAQAIAAMLKTWPGFLLLAMNGASPLRSLIDSLVYPITQSRDIVLELFFDILRIKPPSWSSSYLAGRRLTTYGRINTLPAEQPSQRQLVDYNAEGRFDLTCHFSAFVVAALLKAGLIPALVDLIKLEEDLALKRKTTLLLTEVLKLAHHTLPQAMSSGVQVLGDLVPNVPDYGSEKSAINLSMIYQIDSINRALNKTSASAFGRGEHVDELAVGPQTNERSKYTALMDGDQFRQAMADSQVTGHSQYIKWKWEIIQGLVEGPLTVPKRLEEAIRSPKFMKRLVGFFRPFKYRFSTIRNTRPNQRYVRTGCALMRTLTQTSVGIQYLAENKLLRQIGECLAQVDPHSGITSSNPLFERHNMAETLSGGYFAMLGALSHSAEGMRLMEQWHMMDIFYHLVELRDRDDLIRALLGNMDYTLDTHLRVILSKALTSGVKDIRLFATKLLRRYAVGRVQYSSGLQDRSSSHWAVRLVLTQLYDPDVEVCEVAVKILEEACNQRSHLEYVVKCRPSLDHLGELGAPLLLRFLSTSVGYRYLNGLDYITQEMDDWFLGRNDAYVALVEASILRAYMDGNTHKVQFNDEAVVDLHEIGIAPPHFYRELARTEEGCRLLKQSGHFYEFSSTIRDFRLDEEDPEVLTKVKGCMWAVGNIGSMDLGAPFLEEANVVNTIVRIAEGAEVMSMRGTACFVLGLISRTLHGFEMLAESGWETTLDPRGRSLGLCLPRNLESLCLVSPDTRDLDVPVLTGQISIGSSTVPQSPSAQDDVKYKAATTDDNPVRAKILKSIVEMGNSVMYKKAAGDLHTLKAKQPSHFGDTEMFRKTLVILESHHYRLQARHYILNLFNKGVMRKIIFDEEMGDSTGSDTG</sequence>
<feature type="domain" description="Rapamycin-insensitive companion of mTOR middle" evidence="5">
    <location>
        <begin position="680"/>
        <end position="904"/>
    </location>
</feature>
<feature type="region of interest" description="Disordered" evidence="3">
    <location>
        <begin position="1"/>
        <end position="87"/>
    </location>
</feature>
<dbReference type="SUPFAM" id="SSF48371">
    <property type="entry name" value="ARM repeat"/>
    <property type="match status" value="2"/>
</dbReference>
<dbReference type="AlphaFoldDB" id="A0A1C1CRU4"/>
<dbReference type="GO" id="GO:0038203">
    <property type="term" value="P:TORC2 signaling"/>
    <property type="evidence" value="ECO:0007669"/>
    <property type="project" value="TreeGrafter"/>
</dbReference>
<dbReference type="Pfam" id="PF14663">
    <property type="entry name" value="RasGEF_N_2"/>
    <property type="match status" value="1"/>
</dbReference>
<dbReference type="SUPFAM" id="SSF46585">
    <property type="entry name" value="HR1 repeat"/>
    <property type="match status" value="1"/>
</dbReference>
<dbReference type="GO" id="GO:0031932">
    <property type="term" value="C:TORC2 complex"/>
    <property type="evidence" value="ECO:0007669"/>
    <property type="project" value="InterPro"/>
</dbReference>
<keyword evidence="2" id="KW-0175">Coiled coil</keyword>
<dbReference type="InterPro" id="IPR028268">
    <property type="entry name" value="Pianissimo_fam"/>
</dbReference>
<dbReference type="SMART" id="SM01308">
    <property type="entry name" value="RICTOR_N"/>
    <property type="match status" value="1"/>
</dbReference>
<dbReference type="SMART" id="SM01310">
    <property type="entry name" value="RICTOR_V"/>
    <property type="match status" value="1"/>
</dbReference>
<feature type="compositionally biased region" description="Polar residues" evidence="3">
    <location>
        <begin position="46"/>
        <end position="87"/>
    </location>
</feature>
<dbReference type="eggNOG" id="KOG3694">
    <property type="taxonomic scope" value="Eukaryota"/>
</dbReference>
<dbReference type="VEuPathDB" id="FungiDB:CLCR_07907"/>
<evidence type="ECO:0000313" key="9">
    <source>
        <dbReference type="Proteomes" id="UP000094526"/>
    </source>
</evidence>
<evidence type="ECO:0000259" key="6">
    <source>
        <dbReference type="SMART" id="SM01308"/>
    </source>
</evidence>
<dbReference type="Pfam" id="PF14666">
    <property type="entry name" value="RICTOR_M"/>
    <property type="match status" value="1"/>
</dbReference>
<dbReference type="SMART" id="SM00742">
    <property type="entry name" value="Hr1"/>
    <property type="match status" value="1"/>
</dbReference>
<name>A0A1C1CRU4_9EURO</name>
<dbReference type="InterPro" id="IPR011989">
    <property type="entry name" value="ARM-like"/>
</dbReference>
<evidence type="ECO:0000256" key="2">
    <source>
        <dbReference type="SAM" id="Coils"/>
    </source>
</evidence>
<comment type="caution">
    <text evidence="8">The sequence shown here is derived from an EMBL/GenBank/DDBJ whole genome shotgun (WGS) entry which is preliminary data.</text>
</comment>
<organism evidence="8 9">
    <name type="scientific">Cladophialophora carrionii</name>
    <dbReference type="NCBI Taxonomy" id="86049"/>
    <lineage>
        <taxon>Eukaryota</taxon>
        <taxon>Fungi</taxon>
        <taxon>Dikarya</taxon>
        <taxon>Ascomycota</taxon>
        <taxon>Pezizomycotina</taxon>
        <taxon>Eurotiomycetes</taxon>
        <taxon>Chaetothyriomycetidae</taxon>
        <taxon>Chaetothyriales</taxon>
        <taxon>Herpotrichiellaceae</taxon>
        <taxon>Cladophialophora</taxon>
    </lineage>
</organism>
<gene>
    <name evidence="8" type="primary">ste16</name>
    <name evidence="8" type="ORF">CLCR_07907</name>
</gene>
<dbReference type="Pfam" id="PF14664">
    <property type="entry name" value="RICTOR_N"/>
    <property type="match status" value="1"/>
</dbReference>
<dbReference type="Pfam" id="PF14668">
    <property type="entry name" value="RICTOR_V"/>
    <property type="match status" value="1"/>
</dbReference>
<dbReference type="InterPro" id="IPR028267">
    <property type="entry name" value="Pianissimo_N"/>
</dbReference>
<feature type="compositionally biased region" description="Polar residues" evidence="3">
    <location>
        <begin position="1"/>
        <end position="18"/>
    </location>
</feature>
<accession>A0A1C1CRU4</accession>
<protein>
    <submittedName>
        <fullName evidence="8">Protein ste16</fullName>
    </submittedName>
</protein>
<feature type="domain" description="Rapamycin-insensitive companion of mTOR N-terminal" evidence="6">
    <location>
        <begin position="242"/>
        <end position="605"/>
    </location>
</feature>